<dbReference type="GO" id="GO:0005802">
    <property type="term" value="C:trans-Golgi network"/>
    <property type="evidence" value="ECO:0007669"/>
    <property type="project" value="TreeGrafter"/>
</dbReference>
<gene>
    <name evidence="5" type="ORF">DPMN_150830</name>
</gene>
<dbReference type="AlphaFoldDB" id="A0A9D4J6D0"/>
<keyword evidence="2" id="KW-0378">Hydrolase</keyword>
<dbReference type="Gene3D" id="3.40.50.200">
    <property type="entry name" value="Peptidase S8/S53 domain"/>
    <property type="match status" value="1"/>
</dbReference>
<comment type="similarity">
    <text evidence="4">Belongs to the peptidase S8 family.</text>
</comment>
<dbReference type="PROSITE" id="PS51892">
    <property type="entry name" value="SUBTILASE"/>
    <property type="match status" value="1"/>
</dbReference>
<dbReference type="EMBL" id="JAIWYP010000007">
    <property type="protein sequence ID" value="KAH3797253.1"/>
    <property type="molecule type" value="Genomic_DNA"/>
</dbReference>
<dbReference type="PANTHER" id="PTHR42884">
    <property type="entry name" value="PROPROTEIN CONVERTASE SUBTILISIN/KEXIN-RELATED"/>
    <property type="match status" value="1"/>
</dbReference>
<proteinExistence type="inferred from homology"/>
<evidence type="ECO:0000313" key="5">
    <source>
        <dbReference type="EMBL" id="KAH3797253.1"/>
    </source>
</evidence>
<dbReference type="GO" id="GO:0016485">
    <property type="term" value="P:protein processing"/>
    <property type="evidence" value="ECO:0007669"/>
    <property type="project" value="TreeGrafter"/>
</dbReference>
<evidence type="ECO:0000256" key="1">
    <source>
        <dbReference type="ARBA" id="ARBA00022670"/>
    </source>
</evidence>
<evidence type="ECO:0000313" key="6">
    <source>
        <dbReference type="Proteomes" id="UP000828390"/>
    </source>
</evidence>
<evidence type="ECO:0000256" key="2">
    <source>
        <dbReference type="ARBA" id="ARBA00022801"/>
    </source>
</evidence>
<dbReference type="InterPro" id="IPR036852">
    <property type="entry name" value="Peptidase_S8/S53_dom_sf"/>
</dbReference>
<evidence type="ECO:0008006" key="7">
    <source>
        <dbReference type="Google" id="ProtNLM"/>
    </source>
</evidence>
<dbReference type="GO" id="GO:0000139">
    <property type="term" value="C:Golgi membrane"/>
    <property type="evidence" value="ECO:0007669"/>
    <property type="project" value="TreeGrafter"/>
</dbReference>
<reference evidence="5" key="2">
    <citation type="submission" date="2020-11" db="EMBL/GenBank/DDBJ databases">
        <authorList>
            <person name="McCartney M.A."/>
            <person name="Auch B."/>
            <person name="Kono T."/>
            <person name="Mallez S."/>
            <person name="Becker A."/>
            <person name="Gohl D.M."/>
            <person name="Silverstein K.A.T."/>
            <person name="Koren S."/>
            <person name="Bechman K.B."/>
            <person name="Herman A."/>
            <person name="Abrahante J.E."/>
            <person name="Garbe J."/>
        </authorList>
    </citation>
    <scope>NUCLEOTIDE SEQUENCE</scope>
    <source>
        <strain evidence="5">Duluth1</strain>
        <tissue evidence="5">Whole animal</tissue>
    </source>
</reference>
<keyword evidence="1" id="KW-0645">Protease</keyword>
<protein>
    <recommendedName>
        <fullName evidence="7">Peptidase S8/S53 domain-containing protein</fullName>
    </recommendedName>
</protein>
<dbReference type="SUPFAM" id="SSF52743">
    <property type="entry name" value="Subtilisin-like"/>
    <property type="match status" value="1"/>
</dbReference>
<dbReference type="GO" id="GO:0004252">
    <property type="term" value="F:serine-type endopeptidase activity"/>
    <property type="evidence" value="ECO:0007669"/>
    <property type="project" value="InterPro"/>
</dbReference>
<evidence type="ECO:0000256" key="3">
    <source>
        <dbReference type="ARBA" id="ARBA00022825"/>
    </source>
</evidence>
<organism evidence="5 6">
    <name type="scientific">Dreissena polymorpha</name>
    <name type="common">Zebra mussel</name>
    <name type="synonym">Mytilus polymorpha</name>
    <dbReference type="NCBI Taxonomy" id="45954"/>
    <lineage>
        <taxon>Eukaryota</taxon>
        <taxon>Metazoa</taxon>
        <taxon>Spiralia</taxon>
        <taxon>Lophotrochozoa</taxon>
        <taxon>Mollusca</taxon>
        <taxon>Bivalvia</taxon>
        <taxon>Autobranchia</taxon>
        <taxon>Heteroconchia</taxon>
        <taxon>Euheterodonta</taxon>
        <taxon>Imparidentia</taxon>
        <taxon>Neoheterodontei</taxon>
        <taxon>Myida</taxon>
        <taxon>Dreissenoidea</taxon>
        <taxon>Dreissenidae</taxon>
        <taxon>Dreissena</taxon>
    </lineage>
</organism>
<comment type="caution">
    <text evidence="5">The sequence shown here is derived from an EMBL/GenBank/DDBJ whole genome shotgun (WGS) entry which is preliminary data.</text>
</comment>
<name>A0A9D4J6D0_DREPO</name>
<evidence type="ECO:0000256" key="4">
    <source>
        <dbReference type="PROSITE-ProRule" id="PRU01240"/>
    </source>
</evidence>
<dbReference type="Proteomes" id="UP000828390">
    <property type="component" value="Unassembled WGS sequence"/>
</dbReference>
<keyword evidence="6" id="KW-1185">Reference proteome</keyword>
<reference evidence="5" key="1">
    <citation type="journal article" date="2019" name="bioRxiv">
        <title>The Genome of the Zebra Mussel, Dreissena polymorpha: A Resource for Invasive Species Research.</title>
        <authorList>
            <person name="McCartney M.A."/>
            <person name="Auch B."/>
            <person name="Kono T."/>
            <person name="Mallez S."/>
            <person name="Zhang Y."/>
            <person name="Obille A."/>
            <person name="Becker A."/>
            <person name="Abrahante J.E."/>
            <person name="Garbe J."/>
            <person name="Badalamenti J.P."/>
            <person name="Herman A."/>
            <person name="Mangelson H."/>
            <person name="Liachko I."/>
            <person name="Sullivan S."/>
            <person name="Sone E.D."/>
            <person name="Koren S."/>
            <person name="Silverstein K.A.T."/>
            <person name="Beckman K.B."/>
            <person name="Gohl D.M."/>
        </authorList>
    </citation>
    <scope>NUCLEOTIDE SEQUENCE</scope>
    <source>
        <strain evidence="5">Duluth1</strain>
        <tissue evidence="5">Whole animal</tissue>
    </source>
</reference>
<sequence length="100" mass="10581">MGVKDAWDKGFSGMDDGIDTSHSDLNYGAIYVWASGNGGENDDDCQADGYTISMYTIGIAAVSKSGTPTFYSEHCSAVMAAAYSGNNPDDPDIPPWRQAS</sequence>
<dbReference type="PANTHER" id="PTHR42884:SF14">
    <property type="entry name" value="NEUROENDOCRINE CONVERTASE 1"/>
    <property type="match status" value="1"/>
</dbReference>
<keyword evidence="3" id="KW-0720">Serine protease</keyword>
<comment type="caution">
    <text evidence="4">Lacks conserved residue(s) required for the propagation of feature annotation.</text>
</comment>
<accession>A0A9D4J6D0</accession>